<dbReference type="VEuPathDB" id="FungiDB:PADG_03405"/>
<gene>
    <name evidence="2" type="ORF">ACO22_07174</name>
</gene>
<reference evidence="2 3" key="1">
    <citation type="submission" date="2016-06" db="EMBL/GenBank/DDBJ databases">
        <authorList>
            <person name="Kjaerup R.B."/>
            <person name="Dalgaard T.S."/>
            <person name="Juul-Madsen H.R."/>
        </authorList>
    </citation>
    <scope>NUCLEOTIDE SEQUENCE [LARGE SCALE GENOMIC DNA]</scope>
    <source>
        <strain evidence="2 3">Pb300</strain>
    </source>
</reference>
<dbReference type="VEuPathDB" id="FungiDB:PABG_00931"/>
<dbReference type="Proteomes" id="UP000242814">
    <property type="component" value="Unassembled WGS sequence"/>
</dbReference>
<feature type="compositionally biased region" description="Polar residues" evidence="1">
    <location>
        <begin position="273"/>
        <end position="311"/>
    </location>
</feature>
<comment type="caution">
    <text evidence="2">The sequence shown here is derived from an EMBL/GenBank/DDBJ whole genome shotgun (WGS) entry which is preliminary data.</text>
</comment>
<evidence type="ECO:0000313" key="2">
    <source>
        <dbReference type="EMBL" id="ODH13518.1"/>
    </source>
</evidence>
<dbReference type="AlphaFoldDB" id="A0A1D2J5C6"/>
<feature type="compositionally biased region" description="Polar residues" evidence="1">
    <location>
        <begin position="16"/>
        <end position="54"/>
    </location>
</feature>
<dbReference type="EMBL" id="LZYO01000471">
    <property type="protein sequence ID" value="ODH13518.1"/>
    <property type="molecule type" value="Genomic_DNA"/>
</dbReference>
<evidence type="ECO:0000256" key="1">
    <source>
        <dbReference type="SAM" id="MobiDB-lite"/>
    </source>
</evidence>
<feature type="compositionally biased region" description="Pro residues" evidence="1">
    <location>
        <begin position="56"/>
        <end position="66"/>
    </location>
</feature>
<feature type="compositionally biased region" description="Acidic residues" evidence="1">
    <location>
        <begin position="251"/>
        <end position="263"/>
    </location>
</feature>
<sequence>MPRTLPWQVNIKGHKSTTSTRNASRKPSSSQASTETELANAPTSTRTPRHTVQTPSPSPPCEPPPVELMKEGLESDNQYIMVEDEFLATAQTFTRHLHHAEYVRRKKGAKLKNANALKDLARSAGLKGTLGADIRKNMESEENAAQHNAALEEFKRVAGRPPVDSEVEDGVGSEEDSDDDPWVGTSLQNLMNQKKHQSLVGLQGIRSASRAAVGFSKTPARSTWERPKSDGDVNEPVSNSGTEVNPHLIDNDETSTCDDDDLDAQSRRPKSVQMASQQSKCTGESTNPVPISLSTTKGAQTASRSNVQEKITASHHLVRPNPEHPRHNPTPPSTRKSKVMTLLDEFDDDKVHVIRKYDMKNKDPIRKRVPSETASNKRHKKDRNSKESHLSEVPTFLL</sequence>
<protein>
    <submittedName>
        <fullName evidence="2">Uncharacterized protein</fullName>
    </submittedName>
</protein>
<feature type="compositionally biased region" description="Acidic residues" evidence="1">
    <location>
        <begin position="165"/>
        <end position="181"/>
    </location>
</feature>
<feature type="compositionally biased region" description="Basic and acidic residues" evidence="1">
    <location>
        <begin position="357"/>
        <end position="370"/>
    </location>
</feature>
<feature type="region of interest" description="Disordered" evidence="1">
    <location>
        <begin position="1"/>
        <end position="70"/>
    </location>
</feature>
<evidence type="ECO:0000313" key="3">
    <source>
        <dbReference type="Proteomes" id="UP000242814"/>
    </source>
</evidence>
<feature type="region of interest" description="Disordered" evidence="1">
    <location>
        <begin position="210"/>
        <end position="337"/>
    </location>
</feature>
<feature type="region of interest" description="Disordered" evidence="1">
    <location>
        <begin position="357"/>
        <end position="398"/>
    </location>
</feature>
<organism evidence="2 3">
    <name type="scientific">Paracoccidioides brasiliensis</name>
    <dbReference type="NCBI Taxonomy" id="121759"/>
    <lineage>
        <taxon>Eukaryota</taxon>
        <taxon>Fungi</taxon>
        <taxon>Dikarya</taxon>
        <taxon>Ascomycota</taxon>
        <taxon>Pezizomycotina</taxon>
        <taxon>Eurotiomycetes</taxon>
        <taxon>Eurotiomycetidae</taxon>
        <taxon>Onygenales</taxon>
        <taxon>Ajellomycetaceae</taxon>
        <taxon>Paracoccidioides</taxon>
    </lineage>
</organism>
<feature type="region of interest" description="Disordered" evidence="1">
    <location>
        <begin position="153"/>
        <end position="185"/>
    </location>
</feature>
<name>A0A1D2J5C6_PARBR</name>
<accession>A0A1D2J5C6</accession>
<proteinExistence type="predicted"/>